<organism evidence="1 2">
    <name type="scientific">Trichinella britovi</name>
    <name type="common">Parasitic roundworm</name>
    <dbReference type="NCBI Taxonomy" id="45882"/>
    <lineage>
        <taxon>Eukaryota</taxon>
        <taxon>Metazoa</taxon>
        <taxon>Ecdysozoa</taxon>
        <taxon>Nematoda</taxon>
        <taxon>Enoplea</taxon>
        <taxon>Dorylaimia</taxon>
        <taxon>Trichinellida</taxon>
        <taxon>Trichinellidae</taxon>
        <taxon>Trichinella</taxon>
    </lineage>
</organism>
<accession>A0A0V0YRW0</accession>
<dbReference type="Proteomes" id="UP000054653">
    <property type="component" value="Unassembled WGS sequence"/>
</dbReference>
<name>A0A0V0YRW0_TRIBR</name>
<proteinExistence type="predicted"/>
<comment type="caution">
    <text evidence="1">The sequence shown here is derived from an EMBL/GenBank/DDBJ whole genome shotgun (WGS) entry which is preliminary data.</text>
</comment>
<dbReference type="AlphaFoldDB" id="A0A0V0YRW0"/>
<reference evidence="1 2" key="1">
    <citation type="submission" date="2015-01" db="EMBL/GenBank/DDBJ databases">
        <title>Evolution of Trichinella species and genotypes.</title>
        <authorList>
            <person name="Korhonen P.K."/>
            <person name="Edoardo P."/>
            <person name="Giuseppe L.R."/>
            <person name="Gasser R.B."/>
        </authorList>
    </citation>
    <scope>NUCLEOTIDE SEQUENCE [LARGE SCALE GENOMIC DNA]</scope>
    <source>
        <strain evidence="1">ISS120</strain>
    </source>
</reference>
<sequence length="36" mass="4326">MLPYYGHHSCKMFISDMDNVIGKRLPIRAEDLCWER</sequence>
<evidence type="ECO:0000313" key="1">
    <source>
        <dbReference type="EMBL" id="KRY03109.1"/>
    </source>
</evidence>
<keyword evidence="2" id="KW-1185">Reference proteome</keyword>
<protein>
    <submittedName>
        <fullName evidence="1">Uncharacterized protein</fullName>
    </submittedName>
</protein>
<evidence type="ECO:0000313" key="2">
    <source>
        <dbReference type="Proteomes" id="UP000054653"/>
    </source>
</evidence>
<dbReference type="EMBL" id="JYDI01006832">
    <property type="protein sequence ID" value="KRY03109.1"/>
    <property type="molecule type" value="Genomic_DNA"/>
</dbReference>
<gene>
    <name evidence="1" type="ORF">T03_505</name>
</gene>